<sequence length="104" mass="12193">GSRHDSYCLRTSGILDEYDVTAWMGDKGYIGTAMLTPIRKPKHRDLLDWEKDFNYHHNKKRAIVEHVIANLTTWRILHTDYRRPIDTFATTISAVLGLQFYRQA</sequence>
<accession>A0ABT1I7H5</accession>
<keyword evidence="4" id="KW-0255">Endonuclease</keyword>
<dbReference type="RefSeq" id="WP_253885494.1">
    <property type="nucleotide sequence ID" value="NZ_JAMTCO010000003.1"/>
</dbReference>
<dbReference type="Proteomes" id="UP001205185">
    <property type="component" value="Unassembled WGS sequence"/>
</dbReference>
<name>A0ABT1I7H5_9PSEU</name>
<comment type="cofactor">
    <cofactor evidence="1">
        <name>a divalent metal cation</name>
        <dbReference type="ChEBI" id="CHEBI:60240"/>
    </cofactor>
</comment>
<keyword evidence="5" id="KW-1185">Reference proteome</keyword>
<feature type="non-terminal residue" evidence="4">
    <location>
        <position position="1"/>
    </location>
</feature>
<protein>
    <submittedName>
        <fullName evidence="4">DDE superfamily endonuclease</fullName>
    </submittedName>
</protein>
<dbReference type="InterPro" id="IPR027806">
    <property type="entry name" value="HARBI1_dom"/>
</dbReference>
<dbReference type="EMBL" id="JAMTCO010000003">
    <property type="protein sequence ID" value="MCP2268571.1"/>
    <property type="molecule type" value="Genomic_DNA"/>
</dbReference>
<keyword evidence="4" id="KW-0378">Hydrolase</keyword>
<evidence type="ECO:0000256" key="2">
    <source>
        <dbReference type="ARBA" id="ARBA00022723"/>
    </source>
</evidence>
<dbReference type="GO" id="GO:0004519">
    <property type="term" value="F:endonuclease activity"/>
    <property type="evidence" value="ECO:0007669"/>
    <property type="project" value="UniProtKB-KW"/>
</dbReference>
<organism evidence="4 5">
    <name type="scientific">Actinokineospora diospyrosa</name>
    <dbReference type="NCBI Taxonomy" id="103728"/>
    <lineage>
        <taxon>Bacteria</taxon>
        <taxon>Bacillati</taxon>
        <taxon>Actinomycetota</taxon>
        <taxon>Actinomycetes</taxon>
        <taxon>Pseudonocardiales</taxon>
        <taxon>Pseudonocardiaceae</taxon>
        <taxon>Actinokineospora</taxon>
    </lineage>
</organism>
<evidence type="ECO:0000313" key="5">
    <source>
        <dbReference type="Proteomes" id="UP001205185"/>
    </source>
</evidence>
<reference evidence="4 5" key="1">
    <citation type="submission" date="2022-06" db="EMBL/GenBank/DDBJ databases">
        <title>Genomic Encyclopedia of Archaeal and Bacterial Type Strains, Phase II (KMG-II): from individual species to whole genera.</title>
        <authorList>
            <person name="Goeker M."/>
        </authorList>
    </citation>
    <scope>NUCLEOTIDE SEQUENCE [LARGE SCALE GENOMIC DNA]</scope>
    <source>
        <strain evidence="4 5">DSM 44255</strain>
    </source>
</reference>
<keyword evidence="4" id="KW-0540">Nuclease</keyword>
<evidence type="ECO:0000256" key="1">
    <source>
        <dbReference type="ARBA" id="ARBA00001968"/>
    </source>
</evidence>
<dbReference type="Pfam" id="PF13359">
    <property type="entry name" value="DDE_Tnp_4"/>
    <property type="match status" value="1"/>
</dbReference>
<keyword evidence="2" id="KW-0479">Metal-binding</keyword>
<evidence type="ECO:0000259" key="3">
    <source>
        <dbReference type="Pfam" id="PF13359"/>
    </source>
</evidence>
<proteinExistence type="predicted"/>
<gene>
    <name evidence="4" type="ORF">LV75_001058</name>
</gene>
<feature type="domain" description="DDE Tnp4" evidence="3">
    <location>
        <begin position="1"/>
        <end position="98"/>
    </location>
</feature>
<comment type="caution">
    <text evidence="4">The sequence shown here is derived from an EMBL/GenBank/DDBJ whole genome shotgun (WGS) entry which is preliminary data.</text>
</comment>
<evidence type="ECO:0000313" key="4">
    <source>
        <dbReference type="EMBL" id="MCP2268571.1"/>
    </source>
</evidence>